<keyword evidence="2 4" id="KW-1015">Disulfide bond</keyword>
<dbReference type="PROSITE" id="PS50068">
    <property type="entry name" value="LDLRA_2"/>
    <property type="match status" value="1"/>
</dbReference>
<evidence type="ECO:0000256" key="4">
    <source>
        <dbReference type="PROSITE-ProRule" id="PRU00124"/>
    </source>
</evidence>
<dbReference type="InterPro" id="IPR035914">
    <property type="entry name" value="Sperma_CUB_dom_sf"/>
</dbReference>
<dbReference type="CDD" id="cd00112">
    <property type="entry name" value="LDLa"/>
    <property type="match status" value="1"/>
</dbReference>
<dbReference type="CDD" id="cd00041">
    <property type="entry name" value="CUB"/>
    <property type="match status" value="1"/>
</dbReference>
<keyword evidence="5" id="KW-0732">Signal</keyword>
<organism evidence="8 9">
    <name type="scientific">Limulus polyphemus</name>
    <name type="common">Atlantic horseshoe crab</name>
    <dbReference type="NCBI Taxonomy" id="6850"/>
    <lineage>
        <taxon>Eukaryota</taxon>
        <taxon>Metazoa</taxon>
        <taxon>Ecdysozoa</taxon>
        <taxon>Arthropoda</taxon>
        <taxon>Chelicerata</taxon>
        <taxon>Merostomata</taxon>
        <taxon>Xiphosura</taxon>
        <taxon>Limulidae</taxon>
        <taxon>Limulus</taxon>
    </lineage>
</organism>
<dbReference type="PROSITE" id="PS50240">
    <property type="entry name" value="TRYPSIN_DOM"/>
    <property type="match status" value="1"/>
</dbReference>
<protein>
    <submittedName>
        <fullName evidence="9">Transmembrane protease serine 9-like</fullName>
    </submittedName>
</protein>
<gene>
    <name evidence="9" type="primary">LOC106462794</name>
</gene>
<dbReference type="SUPFAM" id="SSF57424">
    <property type="entry name" value="LDL receptor-like module"/>
    <property type="match status" value="1"/>
</dbReference>
<feature type="disulfide bond" evidence="3">
    <location>
        <begin position="38"/>
        <end position="65"/>
    </location>
</feature>
<feature type="domain" description="Peptidase S1" evidence="7">
    <location>
        <begin position="213"/>
        <end position="401"/>
    </location>
</feature>
<dbReference type="Pfam" id="PF00431">
    <property type="entry name" value="CUB"/>
    <property type="match status" value="1"/>
</dbReference>
<evidence type="ECO:0000313" key="9">
    <source>
        <dbReference type="RefSeq" id="XP_013778210.2"/>
    </source>
</evidence>
<keyword evidence="8" id="KW-1185">Reference proteome</keyword>
<comment type="caution">
    <text evidence="4">Lacks conserved residue(s) required for the propagation of feature annotation.</text>
</comment>
<dbReference type="PRINTS" id="PR00722">
    <property type="entry name" value="CHYMOTRYPSIN"/>
</dbReference>
<dbReference type="PROSITE" id="PS01180">
    <property type="entry name" value="CUB"/>
    <property type="match status" value="1"/>
</dbReference>
<dbReference type="Pfam" id="PF00057">
    <property type="entry name" value="Ldl_recept_a"/>
    <property type="match status" value="1"/>
</dbReference>
<reference evidence="9" key="1">
    <citation type="submission" date="2025-08" db="UniProtKB">
        <authorList>
            <consortium name="RefSeq"/>
        </authorList>
    </citation>
    <scope>IDENTIFICATION</scope>
    <source>
        <tissue evidence="9">Muscle</tissue>
    </source>
</reference>
<dbReference type="RefSeq" id="XP_013778210.2">
    <property type="nucleotide sequence ID" value="XM_013922756.2"/>
</dbReference>
<evidence type="ECO:0000313" key="8">
    <source>
        <dbReference type="Proteomes" id="UP000694941"/>
    </source>
</evidence>
<dbReference type="PANTHER" id="PTHR24252:SF7">
    <property type="entry name" value="HYALIN"/>
    <property type="match status" value="1"/>
</dbReference>
<dbReference type="GeneID" id="106462794"/>
<dbReference type="PROSITE" id="PS01209">
    <property type="entry name" value="LDLRA_1"/>
    <property type="match status" value="1"/>
</dbReference>
<dbReference type="InterPro" id="IPR001314">
    <property type="entry name" value="Peptidase_S1A"/>
</dbReference>
<feature type="domain" description="CUB" evidence="6">
    <location>
        <begin position="38"/>
        <end position="148"/>
    </location>
</feature>
<dbReference type="PANTHER" id="PTHR24252">
    <property type="entry name" value="ACROSIN-RELATED"/>
    <property type="match status" value="1"/>
</dbReference>
<evidence type="ECO:0000259" key="6">
    <source>
        <dbReference type="PROSITE" id="PS01180"/>
    </source>
</evidence>
<keyword evidence="1" id="KW-0353">Hemolymph clotting</keyword>
<proteinExistence type="predicted"/>
<dbReference type="SMART" id="SM00020">
    <property type="entry name" value="Tryp_SPc"/>
    <property type="match status" value="1"/>
</dbReference>
<evidence type="ECO:0000256" key="5">
    <source>
        <dbReference type="SAM" id="SignalP"/>
    </source>
</evidence>
<feature type="signal peptide" evidence="5">
    <location>
        <begin position="1"/>
        <end position="26"/>
    </location>
</feature>
<dbReference type="InterPro" id="IPR002172">
    <property type="entry name" value="LDrepeatLR_classA_rpt"/>
</dbReference>
<evidence type="ECO:0000256" key="2">
    <source>
        <dbReference type="ARBA" id="ARBA00023157"/>
    </source>
</evidence>
<dbReference type="SUPFAM" id="SSF49854">
    <property type="entry name" value="Spermadhesin, CUB domain"/>
    <property type="match status" value="1"/>
</dbReference>
<evidence type="ECO:0000259" key="7">
    <source>
        <dbReference type="PROSITE" id="PS50240"/>
    </source>
</evidence>
<dbReference type="Proteomes" id="UP000694941">
    <property type="component" value="Unplaced"/>
</dbReference>
<dbReference type="Gene3D" id="2.40.10.10">
    <property type="entry name" value="Trypsin-like serine proteases"/>
    <property type="match status" value="1"/>
</dbReference>
<dbReference type="InterPro" id="IPR043504">
    <property type="entry name" value="Peptidase_S1_PA_chymotrypsin"/>
</dbReference>
<dbReference type="SMART" id="SM00192">
    <property type="entry name" value="LDLa"/>
    <property type="match status" value="1"/>
</dbReference>
<evidence type="ECO:0000256" key="3">
    <source>
        <dbReference type="PROSITE-ProRule" id="PRU00059"/>
    </source>
</evidence>
<dbReference type="CDD" id="cd00190">
    <property type="entry name" value="Tryp_SPc"/>
    <property type="match status" value="1"/>
</dbReference>
<evidence type="ECO:0000256" key="1">
    <source>
        <dbReference type="ARBA" id="ARBA00022820"/>
    </source>
</evidence>
<dbReference type="Gene3D" id="4.10.400.10">
    <property type="entry name" value="Low-density Lipoprotein Receptor"/>
    <property type="match status" value="1"/>
</dbReference>
<feature type="disulfide bond" evidence="4">
    <location>
        <begin position="174"/>
        <end position="189"/>
    </location>
</feature>
<name>A0ABM1BAN7_LIMPO</name>
<accession>A0ABM1BAN7</accession>
<dbReference type="InterPro" id="IPR009003">
    <property type="entry name" value="Peptidase_S1_PA"/>
</dbReference>
<dbReference type="InterPro" id="IPR001254">
    <property type="entry name" value="Trypsin_dom"/>
</dbReference>
<dbReference type="InterPro" id="IPR000859">
    <property type="entry name" value="CUB_dom"/>
</dbReference>
<dbReference type="InterPro" id="IPR023415">
    <property type="entry name" value="LDLR_class-A_CS"/>
</dbReference>
<dbReference type="InterPro" id="IPR036055">
    <property type="entry name" value="LDL_receptor-like_sf"/>
</dbReference>
<dbReference type="SMART" id="SM00042">
    <property type="entry name" value="CUB"/>
    <property type="match status" value="1"/>
</dbReference>
<sequence length="450" mass="50445">MQFRGLQSEFFNFLLIVVVIYRAAFTQDIPVTKGLIACSPEQPHLINQAQGIIDVLHPPNLNGSCSWLLVCPPQMVIRIRMLDSFGECHEGELKIFDGELDHSRLLGRFCGVLSRRFLLSSSSGVLILFTSSTLENGNSGFRLYFQHTTPPVRCDRDQISCHHHSNCISSVSVCDGVDDCGDGTDEENCGQSSSFDMPCGQPDIKPALGNERIVGGRDAIPGSWPWQVSLRIWKLEPFGHFCGGAIINPQWLLTAAHCFRRYSKRKYWRVHIGKYHKLIHDATEQIRYVDTIYSHPGFRGLEPWNEARDIALVKLNAPITFTPFVQPICLPKPSLEIPPGTICHVTGWGHARGTGFGLLLKQAAVPVVPRRQCQEWYGPDFRIDGNIICAGFPDGGHGSCNIQQELQTLEHSMEIRTVCMLCVKKQVQDDISSTVRNFDDIKESNYPNNL</sequence>
<dbReference type="PROSITE" id="PS00134">
    <property type="entry name" value="TRYPSIN_HIS"/>
    <property type="match status" value="1"/>
</dbReference>
<feature type="chain" id="PRO_5046807976" evidence="5">
    <location>
        <begin position="27"/>
        <end position="450"/>
    </location>
</feature>
<dbReference type="SUPFAM" id="SSF50494">
    <property type="entry name" value="Trypsin-like serine proteases"/>
    <property type="match status" value="1"/>
</dbReference>
<dbReference type="Gene3D" id="2.60.120.290">
    <property type="entry name" value="Spermadhesin, CUB domain"/>
    <property type="match status" value="1"/>
</dbReference>
<dbReference type="InterPro" id="IPR018114">
    <property type="entry name" value="TRYPSIN_HIS"/>
</dbReference>
<dbReference type="Pfam" id="PF00089">
    <property type="entry name" value="Trypsin"/>
    <property type="match status" value="1"/>
</dbReference>